<dbReference type="InterPro" id="IPR035992">
    <property type="entry name" value="Ricin_B-like_lectins"/>
</dbReference>
<reference evidence="2" key="1">
    <citation type="thesis" date="2020" institute="Technische Universitat Dresden" country="Dresden, Germany">
        <title>The Agarolytic System of Microbulbifer elongatus PORT2, Isolated from Batu Karas, Pangandaran West Java Indonesia.</title>
        <authorList>
            <person name="Anggraeni S.R."/>
        </authorList>
    </citation>
    <scope>NUCLEOTIDE SEQUENCE</scope>
    <source>
        <strain evidence="2">PORT2</strain>
    </source>
</reference>
<dbReference type="SUPFAM" id="SSF50370">
    <property type="entry name" value="Ricin B-like lectins"/>
    <property type="match status" value="1"/>
</dbReference>
<sequence length="573" mass="61184">MKKWIAGLALASAYASAQVAVEPVPVTVDSSNQAGWWKPIAISGGEIYFAANTPGSSSSKHQGAVAVRRATGAWETGALKQADGTIWEHGDDLGHDQPTIAVDGDGFIHIFTDLHNNGWNYFRSSTAGNIDDIRRRTDIVPGSASLTYPVAATAPNGDVYVAVRNRAGGQGGKGELVRWDNSANLWIHEATFAFNPNDMVYPDDIKVDANGTVHIIFQWAAGATNPMRHYGSYLTYSPASGQFTTADGQVVTTPVSLSTPGLFYQALEEGEEFVKQSGSTSSQGKGIQSAKLALDGQNRPSVTYRYRTSGSAGARDYNVYRIRWDGIAWVDKTLLFDTDDTIAALGHTHDGTVARSYFVTDNKELMVAEKRDGSWSSYILDNTRSIERIAVQRAGNIDHIYATSPTGINSNSGSLYAFEVGTHLTSVPEQTCLSGTLSGSQPGTYHLTNQQYGQQLTGGSSDDLASVGNDTGSSTHWILQDGDSDGEFGLISDANGVRLTANGSGALISVTQQSFSNANMRWKLIDSNNDGGYAVINVDQAPEHLQAQAAGGQVQLGANSPTPAGIWHLCKTQ</sequence>
<dbReference type="RefSeq" id="WP_255875168.1">
    <property type="nucleotide sequence ID" value="NZ_JACASI010000032.1"/>
</dbReference>
<feature type="chain" id="PRO_5047293451" evidence="1">
    <location>
        <begin position="18"/>
        <end position="573"/>
    </location>
</feature>
<dbReference type="Gene3D" id="2.80.10.50">
    <property type="match status" value="1"/>
</dbReference>
<protein>
    <submittedName>
        <fullName evidence="2">BNR-4 repeat-containing protein</fullName>
    </submittedName>
</protein>
<dbReference type="Proteomes" id="UP001205566">
    <property type="component" value="Unassembled WGS sequence"/>
</dbReference>
<gene>
    <name evidence="2" type="ORF">HXX02_12140</name>
</gene>
<dbReference type="EMBL" id="JACASI010000032">
    <property type="protein sequence ID" value="MCQ3830196.1"/>
    <property type="molecule type" value="Genomic_DNA"/>
</dbReference>
<name>A0ABT1P277_9GAMM</name>
<keyword evidence="1" id="KW-0732">Signal</keyword>
<evidence type="ECO:0000313" key="2">
    <source>
        <dbReference type="EMBL" id="MCQ3830196.1"/>
    </source>
</evidence>
<evidence type="ECO:0000256" key="1">
    <source>
        <dbReference type="SAM" id="SignalP"/>
    </source>
</evidence>
<organism evidence="2 3">
    <name type="scientific">Microbulbifer elongatus</name>
    <dbReference type="NCBI Taxonomy" id="86173"/>
    <lineage>
        <taxon>Bacteria</taxon>
        <taxon>Pseudomonadati</taxon>
        <taxon>Pseudomonadota</taxon>
        <taxon>Gammaproteobacteria</taxon>
        <taxon>Cellvibrionales</taxon>
        <taxon>Microbulbiferaceae</taxon>
        <taxon>Microbulbifer</taxon>
    </lineage>
</organism>
<evidence type="ECO:0000313" key="3">
    <source>
        <dbReference type="Proteomes" id="UP001205566"/>
    </source>
</evidence>
<keyword evidence="3" id="KW-1185">Reference proteome</keyword>
<accession>A0ABT1P277</accession>
<comment type="caution">
    <text evidence="2">The sequence shown here is derived from an EMBL/GenBank/DDBJ whole genome shotgun (WGS) entry which is preliminary data.</text>
</comment>
<feature type="signal peptide" evidence="1">
    <location>
        <begin position="1"/>
        <end position="17"/>
    </location>
</feature>
<dbReference type="Pfam" id="PF15892">
    <property type="entry name" value="BNR_4"/>
    <property type="match status" value="1"/>
</dbReference>
<proteinExistence type="predicted"/>